<sequence length="217" mass="24160">MNSLALRLIETYPEFAIFEKMVLGFCPVLLPGCGGNLGLGGVSILSSLDFVASGLLVGADCNALLIVQVHLHLYTLVHDLLLGHANLLEGSDHEELHIPDQGLVRLAKISVIETNHKEDRFRLCNELLRICFFLFELIDKLLEAISPEVQIGDIGRQVYATGGNLLDSRGLILALREFLREGVNSLVDMLVRCVFVRSHDVLAMWKMEERRERSAQA</sequence>
<evidence type="ECO:0000313" key="1">
    <source>
        <dbReference type="EMBL" id="KAK8856929.1"/>
    </source>
</evidence>
<dbReference type="Proteomes" id="UP001390339">
    <property type="component" value="Unassembled WGS sequence"/>
</dbReference>
<keyword evidence="2" id="KW-1185">Reference proteome</keyword>
<gene>
    <name evidence="1" type="ORF">PGQ11_012841</name>
</gene>
<proteinExistence type="predicted"/>
<reference evidence="1 2" key="1">
    <citation type="journal article" date="2024" name="IMA Fungus">
        <title>Apiospora arundinis, a panoply of carbohydrate-active enzymes and secondary metabolites.</title>
        <authorList>
            <person name="Sorensen T."/>
            <person name="Petersen C."/>
            <person name="Muurmann A.T."/>
            <person name="Christiansen J.V."/>
            <person name="Brundto M.L."/>
            <person name="Overgaard C.K."/>
            <person name="Boysen A.T."/>
            <person name="Wollenberg R.D."/>
            <person name="Larsen T.O."/>
            <person name="Sorensen J.L."/>
            <person name="Nielsen K.L."/>
            <person name="Sondergaard T.E."/>
        </authorList>
    </citation>
    <scope>NUCLEOTIDE SEQUENCE [LARGE SCALE GENOMIC DNA]</scope>
    <source>
        <strain evidence="1 2">AAU 773</strain>
    </source>
</reference>
<protein>
    <submittedName>
        <fullName evidence="1">Uncharacterized protein</fullName>
    </submittedName>
</protein>
<dbReference type="EMBL" id="JAPCWZ010000007">
    <property type="protein sequence ID" value="KAK8856929.1"/>
    <property type="molecule type" value="Genomic_DNA"/>
</dbReference>
<evidence type="ECO:0000313" key="2">
    <source>
        <dbReference type="Proteomes" id="UP001390339"/>
    </source>
</evidence>
<accession>A0ABR2I464</accession>
<organism evidence="1 2">
    <name type="scientific">Apiospora arundinis</name>
    <dbReference type="NCBI Taxonomy" id="335852"/>
    <lineage>
        <taxon>Eukaryota</taxon>
        <taxon>Fungi</taxon>
        <taxon>Dikarya</taxon>
        <taxon>Ascomycota</taxon>
        <taxon>Pezizomycotina</taxon>
        <taxon>Sordariomycetes</taxon>
        <taxon>Xylariomycetidae</taxon>
        <taxon>Amphisphaeriales</taxon>
        <taxon>Apiosporaceae</taxon>
        <taxon>Apiospora</taxon>
    </lineage>
</organism>
<name>A0ABR2I464_9PEZI</name>
<comment type="caution">
    <text evidence="1">The sequence shown here is derived from an EMBL/GenBank/DDBJ whole genome shotgun (WGS) entry which is preliminary data.</text>
</comment>